<dbReference type="Pfam" id="PF13426">
    <property type="entry name" value="PAS_9"/>
    <property type="match status" value="1"/>
</dbReference>
<dbReference type="SUPFAM" id="SSF55785">
    <property type="entry name" value="PYP-like sensor domain (PAS domain)"/>
    <property type="match status" value="1"/>
</dbReference>
<dbReference type="EC" id="2.7.13.3" evidence="2"/>
<dbReference type="InterPro" id="IPR035965">
    <property type="entry name" value="PAS-like_dom_sf"/>
</dbReference>
<dbReference type="RefSeq" id="WP_413259345.1">
    <property type="nucleotide sequence ID" value="NZ_JBHFNS010000079.1"/>
</dbReference>
<evidence type="ECO:0000256" key="5">
    <source>
        <dbReference type="ARBA" id="ARBA00022777"/>
    </source>
</evidence>
<dbReference type="NCBIfam" id="TIGR00229">
    <property type="entry name" value="sensory_box"/>
    <property type="match status" value="1"/>
</dbReference>
<keyword evidence="3 7" id="KW-0597">Phosphoprotein</keyword>
<dbReference type="EMBL" id="JBHFNS010000079">
    <property type="protein sequence ID" value="MFB2937859.1"/>
    <property type="molecule type" value="Genomic_DNA"/>
</dbReference>
<dbReference type="Pfam" id="PF00512">
    <property type="entry name" value="HisKA"/>
    <property type="match status" value="1"/>
</dbReference>
<dbReference type="InterPro" id="IPR011006">
    <property type="entry name" value="CheY-like_superfamily"/>
</dbReference>
<keyword evidence="13" id="KW-0067">ATP-binding</keyword>
<dbReference type="PRINTS" id="PR00344">
    <property type="entry name" value="BCTRLSENSOR"/>
</dbReference>
<feature type="modified residue" description="4-aspartylphosphate" evidence="7">
    <location>
        <position position="57"/>
    </location>
</feature>
<dbReference type="GO" id="GO:0005524">
    <property type="term" value="F:ATP binding"/>
    <property type="evidence" value="ECO:0007669"/>
    <property type="project" value="UniProtKB-KW"/>
</dbReference>
<dbReference type="PROSITE" id="PS50113">
    <property type="entry name" value="PAC"/>
    <property type="match status" value="1"/>
</dbReference>
<dbReference type="InterPro" id="IPR036097">
    <property type="entry name" value="HisK_dim/P_sf"/>
</dbReference>
<feature type="domain" description="PAC" evidence="12">
    <location>
        <begin position="224"/>
        <end position="276"/>
    </location>
</feature>
<protein>
    <recommendedName>
        <fullName evidence="2">histidine kinase</fullName>
        <ecNumber evidence="2">2.7.13.3</ecNumber>
    </recommendedName>
</protein>
<dbReference type="InterPro" id="IPR003661">
    <property type="entry name" value="HisK_dim/P_dom"/>
</dbReference>
<evidence type="ECO:0000256" key="1">
    <source>
        <dbReference type="ARBA" id="ARBA00000085"/>
    </source>
</evidence>
<evidence type="ECO:0000313" key="13">
    <source>
        <dbReference type="EMBL" id="MFB2937859.1"/>
    </source>
</evidence>
<feature type="domain" description="Response regulatory" evidence="10">
    <location>
        <begin position="8"/>
        <end position="125"/>
    </location>
</feature>
<accession>A0ABV4YI55</accession>
<dbReference type="Proteomes" id="UP001576776">
    <property type="component" value="Unassembled WGS sequence"/>
</dbReference>
<dbReference type="PROSITE" id="PS50109">
    <property type="entry name" value="HIS_KIN"/>
    <property type="match status" value="1"/>
</dbReference>
<evidence type="ECO:0000259" key="10">
    <source>
        <dbReference type="PROSITE" id="PS50110"/>
    </source>
</evidence>
<keyword evidence="13" id="KW-0547">Nucleotide-binding</keyword>
<comment type="caution">
    <text evidence="13">The sequence shown here is derived from an EMBL/GenBank/DDBJ whole genome shotgun (WGS) entry which is preliminary data.</text>
</comment>
<dbReference type="PANTHER" id="PTHR43047">
    <property type="entry name" value="TWO-COMPONENT HISTIDINE PROTEIN KINASE"/>
    <property type="match status" value="1"/>
</dbReference>
<dbReference type="SMART" id="SM00086">
    <property type="entry name" value="PAC"/>
    <property type="match status" value="1"/>
</dbReference>
<evidence type="ECO:0000256" key="2">
    <source>
        <dbReference type="ARBA" id="ARBA00012438"/>
    </source>
</evidence>
<dbReference type="SMART" id="SM00388">
    <property type="entry name" value="HisKA"/>
    <property type="match status" value="1"/>
</dbReference>
<dbReference type="InterPro" id="IPR001789">
    <property type="entry name" value="Sig_transdc_resp-reg_receiver"/>
</dbReference>
<dbReference type="SUPFAM" id="SSF52172">
    <property type="entry name" value="CheY-like"/>
    <property type="match status" value="1"/>
</dbReference>
<evidence type="ECO:0000256" key="3">
    <source>
        <dbReference type="ARBA" id="ARBA00022553"/>
    </source>
</evidence>
<dbReference type="Gene3D" id="3.30.565.10">
    <property type="entry name" value="Histidine kinase-like ATPase, C-terminal domain"/>
    <property type="match status" value="1"/>
</dbReference>
<dbReference type="Pfam" id="PF00072">
    <property type="entry name" value="Response_reg"/>
    <property type="match status" value="1"/>
</dbReference>
<organism evidence="13 14">
    <name type="scientific">Floridaenema fluviatile BLCC-F154</name>
    <dbReference type="NCBI Taxonomy" id="3153640"/>
    <lineage>
        <taxon>Bacteria</taxon>
        <taxon>Bacillati</taxon>
        <taxon>Cyanobacteriota</taxon>
        <taxon>Cyanophyceae</taxon>
        <taxon>Oscillatoriophycideae</taxon>
        <taxon>Aerosakkonematales</taxon>
        <taxon>Aerosakkonemataceae</taxon>
        <taxon>Floridanema</taxon>
        <taxon>Floridanema fluviatile</taxon>
    </lineage>
</organism>
<proteinExistence type="predicted"/>
<evidence type="ECO:0000259" key="12">
    <source>
        <dbReference type="PROSITE" id="PS50113"/>
    </source>
</evidence>
<evidence type="ECO:0000256" key="8">
    <source>
        <dbReference type="SAM" id="MobiDB-lite"/>
    </source>
</evidence>
<dbReference type="SMART" id="SM00448">
    <property type="entry name" value="REC"/>
    <property type="match status" value="1"/>
</dbReference>
<dbReference type="CDD" id="cd00082">
    <property type="entry name" value="HisKA"/>
    <property type="match status" value="1"/>
</dbReference>
<feature type="domain" description="Histidine kinase" evidence="9">
    <location>
        <begin position="300"/>
        <end position="523"/>
    </location>
</feature>
<dbReference type="PROSITE" id="PS50110">
    <property type="entry name" value="RESPONSE_REGULATORY"/>
    <property type="match status" value="1"/>
</dbReference>
<dbReference type="CDD" id="cd16922">
    <property type="entry name" value="HATPase_EvgS-ArcB-TorS-like"/>
    <property type="match status" value="1"/>
</dbReference>
<keyword evidence="4" id="KW-0808">Transferase</keyword>
<sequence length="580" mass="65062">MQSEPKANVLLVDDHPENLIALEAVLDGLGQNLVKANSGEEALRCLLNQDFAVILLDVQMPGMDGFETATLIRQREKSRNTPIIFLTAFSTSDKLMFKGYSLGAVDYLLKPIDPVILNSKVSVFVDLFKKNLEVQQQAAQLAAMNAEIKQSEERFRTLSSCSPVGIFLTDTEGKCTYSNPRFQAICGFTTAESWQTECAKVAYAEDRDILLLEWPNFTRQGQAYSGEFRIYQPDESLRWVHIRTAPMLSDEGKLLGHVGTIEDITERKQAEAVREQFIREHAARQQAEDANRMKDEFLAILSHELRTPLNSILGWSRLLVTKKFDETTRIKALETIERNARSQARLVNDILDVSQIIQGNLRLSMQPVNLQNLVEVTVETARLQAEEKSIDIQTDLHSNALRVCGDPERLRQVLANLLSNAIKFTPESGVIEVRLKLLETSVSDRYAQLQVIDQGIGINPEFLPHVFDSFRQGNSSISRPYGGLGLGLAIARHLVELHDGTIKAESEGEGKGATFTIVLPLSNWTPETESDQKKPMISSGNDYEKEELNSQLKRDRPQLLLVEERPDTCAAQQCNIENLV</sequence>
<dbReference type="InterPro" id="IPR004358">
    <property type="entry name" value="Sig_transdc_His_kin-like_C"/>
</dbReference>
<dbReference type="CDD" id="cd00130">
    <property type="entry name" value="PAS"/>
    <property type="match status" value="1"/>
</dbReference>
<dbReference type="Gene3D" id="3.30.450.20">
    <property type="entry name" value="PAS domain"/>
    <property type="match status" value="1"/>
</dbReference>
<evidence type="ECO:0000256" key="7">
    <source>
        <dbReference type="PROSITE-ProRule" id="PRU00169"/>
    </source>
</evidence>
<keyword evidence="5" id="KW-0418">Kinase</keyword>
<dbReference type="InterPro" id="IPR000014">
    <property type="entry name" value="PAS"/>
</dbReference>
<dbReference type="PANTHER" id="PTHR43047:SF72">
    <property type="entry name" value="OSMOSENSING HISTIDINE PROTEIN KINASE SLN1"/>
    <property type="match status" value="1"/>
</dbReference>
<evidence type="ECO:0000313" key="14">
    <source>
        <dbReference type="Proteomes" id="UP001576776"/>
    </source>
</evidence>
<evidence type="ECO:0000259" key="11">
    <source>
        <dbReference type="PROSITE" id="PS50112"/>
    </source>
</evidence>
<dbReference type="Gene3D" id="3.40.50.2300">
    <property type="match status" value="1"/>
</dbReference>
<feature type="region of interest" description="Disordered" evidence="8">
    <location>
        <begin position="526"/>
        <end position="550"/>
    </location>
</feature>
<feature type="domain" description="PAS" evidence="11">
    <location>
        <begin position="151"/>
        <end position="192"/>
    </location>
</feature>
<dbReference type="InterPro" id="IPR036890">
    <property type="entry name" value="HATPase_C_sf"/>
</dbReference>
<comment type="catalytic activity">
    <reaction evidence="1">
        <text>ATP + protein L-histidine = ADP + protein N-phospho-L-histidine.</text>
        <dbReference type="EC" id="2.7.13.3"/>
    </reaction>
</comment>
<dbReference type="Pfam" id="PF02518">
    <property type="entry name" value="HATPase_c"/>
    <property type="match status" value="1"/>
</dbReference>
<dbReference type="InterPro" id="IPR000700">
    <property type="entry name" value="PAS-assoc_C"/>
</dbReference>
<keyword evidence="14" id="KW-1185">Reference proteome</keyword>
<dbReference type="InterPro" id="IPR001610">
    <property type="entry name" value="PAC"/>
</dbReference>
<gene>
    <name evidence="13" type="ORF">ACE1B6_21635</name>
</gene>
<dbReference type="SUPFAM" id="SSF47384">
    <property type="entry name" value="Homodimeric domain of signal transducing histidine kinase"/>
    <property type="match status" value="1"/>
</dbReference>
<keyword evidence="6" id="KW-0902">Two-component regulatory system</keyword>
<name>A0ABV4YI55_9CYAN</name>
<dbReference type="InterPro" id="IPR005467">
    <property type="entry name" value="His_kinase_dom"/>
</dbReference>
<dbReference type="SMART" id="SM00387">
    <property type="entry name" value="HATPase_c"/>
    <property type="match status" value="1"/>
</dbReference>
<dbReference type="InterPro" id="IPR003594">
    <property type="entry name" value="HATPase_dom"/>
</dbReference>
<reference evidence="13 14" key="1">
    <citation type="submission" date="2024-09" db="EMBL/GenBank/DDBJ databases">
        <title>Floridaenema gen nov. (Aerosakkonemataceae, Aerosakkonematales ord. nov., Cyanobacteria) from benthic tropical and subtropical fresh waters, with the description of four new species.</title>
        <authorList>
            <person name="Moretto J.A."/>
            <person name="Berthold D.E."/>
            <person name="Lefler F.W."/>
            <person name="Huang I.-S."/>
            <person name="Laughinghouse H. IV."/>
        </authorList>
    </citation>
    <scope>NUCLEOTIDE SEQUENCE [LARGE SCALE GENOMIC DNA]</scope>
    <source>
        <strain evidence="13 14">BLCC-F154</strain>
    </source>
</reference>
<dbReference type="Gene3D" id="1.10.287.130">
    <property type="match status" value="1"/>
</dbReference>
<evidence type="ECO:0000256" key="4">
    <source>
        <dbReference type="ARBA" id="ARBA00022679"/>
    </source>
</evidence>
<dbReference type="PROSITE" id="PS50112">
    <property type="entry name" value="PAS"/>
    <property type="match status" value="1"/>
</dbReference>
<evidence type="ECO:0000256" key="6">
    <source>
        <dbReference type="ARBA" id="ARBA00023012"/>
    </source>
</evidence>
<dbReference type="SUPFAM" id="SSF55874">
    <property type="entry name" value="ATPase domain of HSP90 chaperone/DNA topoisomerase II/histidine kinase"/>
    <property type="match status" value="1"/>
</dbReference>
<evidence type="ECO:0000259" key="9">
    <source>
        <dbReference type="PROSITE" id="PS50109"/>
    </source>
</evidence>